<accession>C8PHF4</accession>
<reference evidence="2 3" key="1">
    <citation type="submission" date="2009-07" db="EMBL/GenBank/DDBJ databases">
        <authorList>
            <person name="Madupu R."/>
            <person name="Sebastian Y."/>
            <person name="Durkin A.S."/>
            <person name="Torralba M."/>
            <person name="Methe B."/>
            <person name="Sutton G.G."/>
            <person name="Strausberg R.L."/>
            <person name="Nelson K.E."/>
        </authorList>
    </citation>
    <scope>NUCLEOTIDE SEQUENCE [LARGE SCALE GENOMIC DNA]</scope>
    <source>
        <strain evidence="2 3">RM3268</strain>
    </source>
</reference>
<keyword evidence="1" id="KW-1133">Transmembrane helix</keyword>
<keyword evidence="1" id="KW-0812">Transmembrane</keyword>
<name>C8PHF4_9BACT</name>
<organism evidence="2 3">
    <name type="scientific">Campylobacter gracilis RM3268</name>
    <dbReference type="NCBI Taxonomy" id="553220"/>
    <lineage>
        <taxon>Bacteria</taxon>
        <taxon>Pseudomonadati</taxon>
        <taxon>Campylobacterota</taxon>
        <taxon>Epsilonproteobacteria</taxon>
        <taxon>Campylobacterales</taxon>
        <taxon>Campylobacteraceae</taxon>
        <taxon>Campylobacter</taxon>
    </lineage>
</organism>
<evidence type="ECO:0000256" key="1">
    <source>
        <dbReference type="SAM" id="Phobius"/>
    </source>
</evidence>
<dbReference type="Proteomes" id="UP000005709">
    <property type="component" value="Unassembled WGS sequence"/>
</dbReference>
<comment type="caution">
    <text evidence="2">The sequence shown here is derived from an EMBL/GenBank/DDBJ whole genome shotgun (WGS) entry which is preliminary data.</text>
</comment>
<protein>
    <submittedName>
        <fullName evidence="2">Uncharacterized protein</fullName>
    </submittedName>
</protein>
<dbReference type="STRING" id="824.CGRAC_1918"/>
<evidence type="ECO:0000313" key="3">
    <source>
        <dbReference type="Proteomes" id="UP000005709"/>
    </source>
</evidence>
<dbReference type="AlphaFoldDB" id="C8PHF4"/>
<proteinExistence type="predicted"/>
<dbReference type="EMBL" id="ACYG01000024">
    <property type="protein sequence ID" value="EEV17568.1"/>
    <property type="molecule type" value="Genomic_DNA"/>
</dbReference>
<keyword evidence="3" id="KW-1185">Reference proteome</keyword>
<sequence>MPNKAVLKLSVLFCIIVFLIYKVGKKIFIAYVDPTVDKYNYFKWVYYFMNQEKVFTFNFYLFYIFIISAFFSLILWYKIYKDNIDE</sequence>
<keyword evidence="1" id="KW-0472">Membrane</keyword>
<feature type="transmembrane region" description="Helical" evidence="1">
    <location>
        <begin position="57"/>
        <end position="77"/>
    </location>
</feature>
<evidence type="ECO:0000313" key="2">
    <source>
        <dbReference type="EMBL" id="EEV17568.1"/>
    </source>
</evidence>
<feature type="transmembrane region" description="Helical" evidence="1">
    <location>
        <begin position="6"/>
        <end position="24"/>
    </location>
</feature>
<gene>
    <name evidence="2" type="ORF">CAMGR0001_0399</name>
</gene>